<keyword evidence="2" id="KW-0472">Membrane</keyword>
<feature type="compositionally biased region" description="Basic and acidic residues" evidence="1">
    <location>
        <begin position="173"/>
        <end position="182"/>
    </location>
</feature>
<dbReference type="PANTHER" id="PTHR32309:SF31">
    <property type="entry name" value="CAPSULAR EXOPOLYSACCHARIDE FAMILY"/>
    <property type="match status" value="1"/>
</dbReference>
<feature type="transmembrane region" description="Helical" evidence="2">
    <location>
        <begin position="23"/>
        <end position="44"/>
    </location>
</feature>
<sequence>MPAIWPQRGQDDLKGPRDVARRLGIVGASTVLSGAIAAFAVSLVPPVHRARIELSADGAPLPSWTNAEIHDLIRRETHADEAEADEVVSLNDLLNRSSGPLEGSVSRRAGVTSLSSSRSVVWADAGSAALAEKRVRLIVADLLARVPSPAKRLAAADGRAGASQSANDPAPDPARRSDQDPVLKDMEARMADAERRLADFDAVISASPAPAAAEGQEIAARALLEQRQADLDAAIVAVEKGEEGDAPSNLWQGWDTWRRLVAETRTLKPKADELAAQFDESHPRVQMVRLRLRQLTADIEQQRETLLADLRAERAANGAALSALTPSASASADPDSRMQARDTLRADLTAARADLAAWRAKRGSEEAASPDAQATVAKPLIAQTQLPPTQRSLSLWPGALAGSVAGFLGSSFFLALSRSLRRKEEIEAGPILPAVSLTSEAPSRPEVAMIDDVIEALRASELSRAIVVAAGEGDGRPLSVDLARRLALRGRSVLLVDLSKTQDAARAMGLAPSEPGLIDLVRGDANFSEIARRDFATGADIVAAGRSLQGEDDTGRWSERRHALDFMERSYETLLIDAGRVDTTRLKTMIDAEAALLVSVEGCSSSETDAAVGTLAESGFADMILVRDRQSA</sequence>
<feature type="region of interest" description="Disordered" evidence="1">
    <location>
        <begin position="154"/>
        <end position="182"/>
    </location>
</feature>
<dbReference type="PANTHER" id="PTHR32309">
    <property type="entry name" value="TYROSINE-PROTEIN KINASE"/>
    <property type="match status" value="1"/>
</dbReference>
<dbReference type="SUPFAM" id="SSF52540">
    <property type="entry name" value="P-loop containing nucleoside triphosphate hydrolases"/>
    <property type="match status" value="1"/>
</dbReference>
<dbReference type="OrthoDB" id="7909109at2"/>
<evidence type="ECO:0000313" key="4">
    <source>
        <dbReference type="Proteomes" id="UP000078272"/>
    </source>
</evidence>
<reference evidence="3 4" key="1">
    <citation type="journal article" date="2016" name="Front. Microbiol.">
        <title>Genomic Resource of Rice Seed Associated Bacteria.</title>
        <authorList>
            <person name="Midha S."/>
            <person name="Bansal K."/>
            <person name="Sharma S."/>
            <person name="Kumar N."/>
            <person name="Patil P.P."/>
            <person name="Chaudhry V."/>
            <person name="Patil P.B."/>
        </authorList>
    </citation>
    <scope>NUCLEOTIDE SEQUENCE [LARGE SCALE GENOMIC DNA]</scope>
    <source>
        <strain evidence="3 4">NS226</strain>
    </source>
</reference>
<dbReference type="Gene3D" id="3.40.50.300">
    <property type="entry name" value="P-loop containing nucleotide triphosphate hydrolases"/>
    <property type="match status" value="1"/>
</dbReference>
<evidence type="ECO:0000256" key="2">
    <source>
        <dbReference type="SAM" id="Phobius"/>
    </source>
</evidence>
<proteinExistence type="predicted"/>
<dbReference type="InterPro" id="IPR027417">
    <property type="entry name" value="P-loop_NTPase"/>
</dbReference>
<name>A0A175RAH9_9HYPH</name>
<dbReference type="PATRIC" id="fig|401562.3.peg.570"/>
<accession>A0A175RAH9</accession>
<dbReference type="EMBL" id="LDPZ01000013">
    <property type="protein sequence ID" value="KTQ96752.1"/>
    <property type="molecule type" value="Genomic_DNA"/>
</dbReference>
<dbReference type="InterPro" id="IPR050445">
    <property type="entry name" value="Bact_polysacc_biosynth/exp"/>
</dbReference>
<evidence type="ECO:0000313" key="3">
    <source>
        <dbReference type="EMBL" id="KTQ96752.1"/>
    </source>
</evidence>
<evidence type="ECO:0000256" key="1">
    <source>
        <dbReference type="SAM" id="MobiDB-lite"/>
    </source>
</evidence>
<dbReference type="RefSeq" id="WP_058634278.1">
    <property type="nucleotide sequence ID" value="NZ_LDPZ01000013.1"/>
</dbReference>
<dbReference type="AlphaFoldDB" id="A0A175RAH9"/>
<dbReference type="Proteomes" id="UP000078272">
    <property type="component" value="Unassembled WGS sequence"/>
</dbReference>
<dbReference type="STRING" id="401562.NS365_03860"/>
<keyword evidence="2" id="KW-1133">Transmembrane helix</keyword>
<organism evidence="3 4">
    <name type="scientific">Aureimonas ureilytica</name>
    <dbReference type="NCBI Taxonomy" id="401562"/>
    <lineage>
        <taxon>Bacteria</taxon>
        <taxon>Pseudomonadati</taxon>
        <taxon>Pseudomonadota</taxon>
        <taxon>Alphaproteobacteria</taxon>
        <taxon>Hyphomicrobiales</taxon>
        <taxon>Aurantimonadaceae</taxon>
        <taxon>Aureimonas</taxon>
    </lineage>
</organism>
<evidence type="ECO:0008006" key="5">
    <source>
        <dbReference type="Google" id="ProtNLM"/>
    </source>
</evidence>
<keyword evidence="2" id="KW-0812">Transmembrane</keyword>
<comment type="caution">
    <text evidence="3">The sequence shown here is derived from an EMBL/GenBank/DDBJ whole genome shotgun (WGS) entry which is preliminary data.</text>
</comment>
<protein>
    <recommendedName>
        <fullName evidence="5">Polysaccharide chain length determinant N-terminal domain-containing protein</fullName>
    </recommendedName>
</protein>
<gene>
    <name evidence="3" type="ORF">NS226_06415</name>
</gene>